<evidence type="ECO:0000313" key="1">
    <source>
        <dbReference type="EMBL" id="AGF59616.1"/>
    </source>
</evidence>
<reference evidence="1 2" key="1">
    <citation type="submission" date="2013-02" db="EMBL/GenBank/DDBJ databases">
        <title>Genome sequence of Clostridium saccharoperbutylacetonicum N1-4(HMT).</title>
        <authorList>
            <person name="Poehlein A."/>
            <person name="Daniel R."/>
        </authorList>
    </citation>
    <scope>NUCLEOTIDE SEQUENCE [LARGE SCALE GENOMIC DNA]</scope>
    <source>
        <strain evidence="2">N1-4(HMT)</strain>
        <plasmid evidence="2">Plasmid Csp_135p</plasmid>
    </source>
</reference>
<dbReference type="HOGENOM" id="CLU_047100_0_0_9"/>
<name>M1MYM8_9CLOT</name>
<dbReference type="AlphaFoldDB" id="M1MYM8"/>
<dbReference type="RefSeq" id="WP_015395923.1">
    <property type="nucleotide sequence ID" value="NC_020292.1"/>
</dbReference>
<protein>
    <submittedName>
        <fullName evidence="1">Glycine rich protein</fullName>
    </submittedName>
</protein>
<organism evidence="1 2">
    <name type="scientific">Clostridium saccharoperbutylacetonicum N1-4(HMT)</name>
    <dbReference type="NCBI Taxonomy" id="931276"/>
    <lineage>
        <taxon>Bacteria</taxon>
        <taxon>Bacillati</taxon>
        <taxon>Bacillota</taxon>
        <taxon>Clostridia</taxon>
        <taxon>Eubacteriales</taxon>
        <taxon>Clostridiaceae</taxon>
        <taxon>Clostridium</taxon>
    </lineage>
</organism>
<evidence type="ECO:0000313" key="2">
    <source>
        <dbReference type="Proteomes" id="UP000011728"/>
    </source>
</evidence>
<keyword evidence="1" id="KW-0614">Plasmid</keyword>
<dbReference type="Proteomes" id="UP000011728">
    <property type="component" value="Plasmid Csp_135p"/>
</dbReference>
<gene>
    <name evidence="1" type="ORF">Cspa_135p00560</name>
</gene>
<dbReference type="KEGG" id="csr:Cspa_135p00560"/>
<sequence>MMNFKYSGLIETYKIVNEGRYVIECWGASGGGEDRSTCGLGAYSRSTHYLHEGDVLKILVAGKGAWDGSRGGGGGGSFVELNSTTLLCCAGGGGGSMFSRLSSNYSHGQAGQQGGNYNLTGYNGNISNGGSAYAGGGGAGYIGNGAGMTCTPSTHAYAWLYGGWSFKNGGAGGYGNISTNAGGYTVDLRSAPKGGFGGGGSSSFIAMIGYMSGIPGYYYNGAGGGGGYSGGDSTRDGYGNTGGGGGSYYVGTTGIELAKAGYEDMPSITDKNSTMKGNFGDGFARISVAASFIFSDENNFYIPTKDFFDIDTRNFKKLTLTELETEILNKTRMPISITGLNTQITVNGENINPLEIIDLTKYKICVICEKIVDKLNLNYIPSNIALSKTNIKVKNEYTPVHDELEPTFLNINSNDKSKMDYFLDFGENELYKNCNMLNSDIIINDFYLNLRFNSYDGILNSITLYGKNNDKYTKLKSTNIDIYNRFNSEMLISFKDNYKEVLVNSIAKQSLEYTINTLDKF</sequence>
<keyword evidence="2" id="KW-1185">Reference proteome</keyword>
<dbReference type="EMBL" id="CP004122">
    <property type="protein sequence ID" value="AGF59616.1"/>
    <property type="molecule type" value="Genomic_DNA"/>
</dbReference>
<accession>M1MYM8</accession>
<dbReference type="OrthoDB" id="1757854at2"/>
<dbReference type="PATRIC" id="fig|931276.5.peg.5941"/>
<geneLocation type="plasmid" evidence="1 2">
    <name>Csp_135p</name>
</geneLocation>
<proteinExistence type="predicted"/>